<dbReference type="eggNOG" id="ENOG502ZBN5">
    <property type="taxonomic scope" value="Bacteria"/>
</dbReference>
<feature type="transmembrane region" description="Helical" evidence="1">
    <location>
        <begin position="180"/>
        <end position="206"/>
    </location>
</feature>
<organism evidence="2 3">
    <name type="scientific">Planktothrix agardhii (strain NIVA-CYA 126/8)</name>
    <dbReference type="NCBI Taxonomy" id="388467"/>
    <lineage>
        <taxon>Bacteria</taxon>
        <taxon>Bacillati</taxon>
        <taxon>Cyanobacteriota</taxon>
        <taxon>Cyanophyceae</taxon>
        <taxon>Oscillatoriophycideae</taxon>
        <taxon>Oscillatoriales</taxon>
        <taxon>Microcoleaceae</taxon>
        <taxon>Planktothrix</taxon>
    </lineage>
</organism>
<accession>A0A073CFF8</accession>
<name>A0A073CFF8_PLAA1</name>
<dbReference type="AlphaFoldDB" id="A0A073CFF8"/>
<evidence type="ECO:0008006" key="4">
    <source>
        <dbReference type="Google" id="ProtNLM"/>
    </source>
</evidence>
<dbReference type="Proteomes" id="UP000027395">
    <property type="component" value="Chromosome"/>
</dbReference>
<protein>
    <recommendedName>
        <fullName evidence="4">DUF304 domain-containing protein</fullName>
    </recommendedName>
</protein>
<dbReference type="HOGENOM" id="CLU_130448_0_0_3"/>
<dbReference type="EMBL" id="CM002803">
    <property type="protein sequence ID" value="KEI67049.1"/>
    <property type="molecule type" value="Genomic_DNA"/>
</dbReference>
<keyword evidence="1" id="KW-0812">Transmembrane</keyword>
<sequence length="207" mass="23056">MVEFNPAYLLNQFKICLKMTVETVESVALSSPIVFRLSPIIRITLLSLYAVLMIPLPFLSKAVNAPVSPMLLWLGIGIGAIALSALLTERVIVDNEGIKVSYVPWFTLIFRRGWSLPWNQIKALKPRTTGQGGLVYYFVSHTGEGYLLPMRMAGFAKFVGIVQEKTGIDTTDVRPLAQPWMYFILFGCSLLLGLVDIWTISTALTLK</sequence>
<feature type="transmembrane region" description="Helical" evidence="1">
    <location>
        <begin position="40"/>
        <end position="59"/>
    </location>
</feature>
<proteinExistence type="predicted"/>
<reference evidence="2 3" key="1">
    <citation type="journal article" date="2014" name="Appl. Environ. Microbiol.">
        <title>Elucidation of insertion elements encoded on plasmids and in vitro construction of shuttle vectors from the toxic cyanobacterium Planktothrix.</title>
        <authorList>
            <person name="Christiansen G."/>
            <person name="Goesmann A."/>
            <person name="Kurmayer R."/>
        </authorList>
    </citation>
    <scope>NUCLEOTIDE SEQUENCE [LARGE SCALE GENOMIC DNA]</scope>
    <source>
        <strain evidence="2 3">NIVA-CYA 126/8</strain>
    </source>
</reference>
<evidence type="ECO:0000256" key="1">
    <source>
        <dbReference type="SAM" id="Phobius"/>
    </source>
</evidence>
<feature type="transmembrane region" description="Helical" evidence="1">
    <location>
        <begin position="71"/>
        <end position="93"/>
    </location>
</feature>
<gene>
    <name evidence="2" type="ORF">A19Y_2081</name>
</gene>
<keyword evidence="1" id="KW-0472">Membrane</keyword>
<dbReference type="PATRIC" id="fig|388467.6.peg.2030"/>
<dbReference type="STRING" id="388467.A19Y_2081"/>
<evidence type="ECO:0000313" key="3">
    <source>
        <dbReference type="Proteomes" id="UP000027395"/>
    </source>
</evidence>
<evidence type="ECO:0000313" key="2">
    <source>
        <dbReference type="EMBL" id="KEI67049.1"/>
    </source>
</evidence>
<keyword evidence="1" id="KW-1133">Transmembrane helix</keyword>
<keyword evidence="3" id="KW-1185">Reference proteome</keyword>